<evidence type="ECO:0000259" key="3">
    <source>
        <dbReference type="PROSITE" id="PS51192"/>
    </source>
</evidence>
<evidence type="ECO:0000256" key="1">
    <source>
        <dbReference type="ARBA" id="ARBA00022801"/>
    </source>
</evidence>
<sequence length="1061" mass="122966">MSNVINTNEKMIEAINAVLRDKKDAVVNIVNDKLTISVFSQLEKNLKNVKEINFVIRDVKFLPHQSEIAHEFEINPTDVLFNAYDITEKNKLQHFSKARNMHDFIEKHVNIRKANPAVRIGGNVLIIDDDFMIQGSSSLEVSRMNSRESFSNINFDTILTGSADKEQILGAIETFKKIWFNERVSVDYKEELLASLKYVYKEHAPEFLYYFTLNELFGNQLDVGVERFERDSVRFKKTQIWNALYDFQKDCVVSAIRKLNTYGGCIIADSVGLGKTFEALAIIKYFEIGMNRVLVLTPAKLYDNWNSFRGDYKYSFLKETFNYRIMFHTDLSRYSGMSKSGQDLKKFDWGLYDLVVIDESHNFRNRKDRYDDNDQLIMSRYARLMQDVIMHGNNNTKVLMLSATPVNNSLVDLKNQISIITRDNDAAFDEQGISSVENLLRRTMASINVWDKIPHHKKDQLLDSLPSDFYKLLELMTIARSRKHITSYYGGNDVGKFPEKNKPDTYNSDIDAKGELLHFKETNELLEALILSVYTPTKYIKEEYKRLYIEKYSLKGKHGGDMDFDTQANGMIILHRFNLFKRLESSVYSFEETLRRLLERIERTERLLLKGSGKVEEEDSGFDDSDSDDVYIEGKYEIDVKHLRVHDYLDDLESDKQIIAEIHNNAKRILDENRDQKLQDLMTIIEKKIKNTPYNDGNRKIIVFTAFADTADYLYDKLSVYMRKLGIYTASVTGKRVITNNKKVDSDFNSVLCAFSPISKMKKEIPEDEQIDLLIGTDCISEGQNLQDCDTVINFDIQWNPVSLIQRFGRIDRIGSKNTNIQMINFFPNMELNEYLGLEARVKGKMTTMNLVSTGDEDVLTPEMNDFNFRKRQLERLKDEVIDIEDANDNISLTDLNMNEYLNELSEYIQNVPEIKKVPKGVYSVTAGDNAGVLFCFKHRNDANKPKSDSSLYPYYLIYMRNNGEVLFGNGQAREVVKQFRKLCYGKRKPVMELFQKFFVRTNNAKDMQFYSDLLNKAIKSIKGEEESKATQLMFDFGGFDNAFADETADDFELISFLVVE</sequence>
<name>A0A395V2I1_9FIRM</name>
<dbReference type="PROSITE" id="PS51194">
    <property type="entry name" value="HELICASE_CTER"/>
    <property type="match status" value="1"/>
</dbReference>
<keyword evidence="5" id="KW-0347">Helicase</keyword>
<dbReference type="SMART" id="SM00487">
    <property type="entry name" value="DEXDc"/>
    <property type="match status" value="1"/>
</dbReference>
<keyword evidence="2" id="KW-0175">Coiled coil</keyword>
<dbReference type="InterPro" id="IPR000330">
    <property type="entry name" value="SNF2_N"/>
</dbReference>
<dbReference type="GO" id="GO:0004386">
    <property type="term" value="F:helicase activity"/>
    <property type="evidence" value="ECO:0007669"/>
    <property type="project" value="UniProtKB-KW"/>
</dbReference>
<evidence type="ECO:0000313" key="5">
    <source>
        <dbReference type="EMBL" id="RGR57115.1"/>
    </source>
</evidence>
<gene>
    <name evidence="5" type="ORF">DWY38_01790</name>
</gene>
<dbReference type="Gene3D" id="3.40.50.10810">
    <property type="entry name" value="Tandem AAA-ATPase domain"/>
    <property type="match status" value="1"/>
</dbReference>
<dbReference type="InterPro" id="IPR014001">
    <property type="entry name" value="Helicase_ATP-bd"/>
</dbReference>
<dbReference type="CDD" id="cd18793">
    <property type="entry name" value="SF2_C_SNF"/>
    <property type="match status" value="1"/>
</dbReference>
<dbReference type="PANTHER" id="PTHR45766">
    <property type="entry name" value="DNA ANNEALING HELICASE AND ENDONUCLEASE ZRANB3 FAMILY MEMBER"/>
    <property type="match status" value="1"/>
</dbReference>
<dbReference type="SUPFAM" id="SSF52540">
    <property type="entry name" value="P-loop containing nucleoside triphosphate hydrolases"/>
    <property type="match status" value="2"/>
</dbReference>
<dbReference type="PROSITE" id="PS51192">
    <property type="entry name" value="HELICASE_ATP_BIND_1"/>
    <property type="match status" value="1"/>
</dbReference>
<feature type="coiled-coil region" evidence="2">
    <location>
        <begin position="874"/>
        <end position="904"/>
    </location>
</feature>
<dbReference type="Pfam" id="PF00271">
    <property type="entry name" value="Helicase_C"/>
    <property type="match status" value="1"/>
</dbReference>
<protein>
    <submittedName>
        <fullName evidence="5">Helicase</fullName>
    </submittedName>
</protein>
<evidence type="ECO:0000256" key="2">
    <source>
        <dbReference type="SAM" id="Coils"/>
    </source>
</evidence>
<dbReference type="Proteomes" id="UP000266066">
    <property type="component" value="Unassembled WGS sequence"/>
</dbReference>
<dbReference type="RefSeq" id="WP_118391855.1">
    <property type="nucleotide sequence ID" value="NZ_QRUJ01000001.1"/>
</dbReference>
<dbReference type="GO" id="GO:0005524">
    <property type="term" value="F:ATP binding"/>
    <property type="evidence" value="ECO:0007669"/>
    <property type="project" value="InterPro"/>
</dbReference>
<dbReference type="Gene3D" id="3.40.50.300">
    <property type="entry name" value="P-loop containing nucleotide triphosphate hydrolases"/>
    <property type="match status" value="1"/>
</dbReference>
<accession>A0A395V2I1</accession>
<proteinExistence type="predicted"/>
<keyword evidence="1" id="KW-0378">Hydrolase</keyword>
<evidence type="ECO:0000313" key="6">
    <source>
        <dbReference type="Proteomes" id="UP000266066"/>
    </source>
</evidence>
<dbReference type="EMBL" id="QRUJ01000001">
    <property type="protein sequence ID" value="RGR57115.1"/>
    <property type="molecule type" value="Genomic_DNA"/>
</dbReference>
<dbReference type="GO" id="GO:0006281">
    <property type="term" value="P:DNA repair"/>
    <property type="evidence" value="ECO:0007669"/>
    <property type="project" value="TreeGrafter"/>
</dbReference>
<feature type="domain" description="Helicase C-terminal" evidence="4">
    <location>
        <begin position="677"/>
        <end position="868"/>
    </location>
</feature>
<comment type="caution">
    <text evidence="5">The sequence shown here is derived from an EMBL/GenBank/DDBJ whole genome shotgun (WGS) entry which is preliminary data.</text>
</comment>
<evidence type="ECO:0000259" key="4">
    <source>
        <dbReference type="PROSITE" id="PS51194"/>
    </source>
</evidence>
<dbReference type="AlphaFoldDB" id="A0A395V2I1"/>
<dbReference type="SMART" id="SM00490">
    <property type="entry name" value="HELICc"/>
    <property type="match status" value="1"/>
</dbReference>
<dbReference type="InterPro" id="IPR049730">
    <property type="entry name" value="SNF2/RAD54-like_C"/>
</dbReference>
<dbReference type="GO" id="GO:0016787">
    <property type="term" value="F:hydrolase activity"/>
    <property type="evidence" value="ECO:0007669"/>
    <property type="project" value="UniProtKB-KW"/>
</dbReference>
<dbReference type="InterPro" id="IPR027417">
    <property type="entry name" value="P-loop_NTPase"/>
</dbReference>
<organism evidence="5 6">
    <name type="scientific">Agathobacter rectalis</name>
    <dbReference type="NCBI Taxonomy" id="39491"/>
    <lineage>
        <taxon>Bacteria</taxon>
        <taxon>Bacillati</taxon>
        <taxon>Bacillota</taxon>
        <taxon>Clostridia</taxon>
        <taxon>Lachnospirales</taxon>
        <taxon>Lachnospiraceae</taxon>
        <taxon>Agathobacter</taxon>
    </lineage>
</organism>
<dbReference type="Pfam" id="PF00176">
    <property type="entry name" value="SNF2-rel_dom"/>
    <property type="match status" value="1"/>
</dbReference>
<dbReference type="InterPro" id="IPR038718">
    <property type="entry name" value="SNF2-like_sf"/>
</dbReference>
<dbReference type="PANTHER" id="PTHR45766:SF6">
    <property type="entry name" value="SWI_SNF-RELATED MATRIX-ASSOCIATED ACTIN-DEPENDENT REGULATOR OF CHROMATIN SUBFAMILY A-LIKE PROTEIN 1"/>
    <property type="match status" value="1"/>
</dbReference>
<dbReference type="GO" id="GO:0031297">
    <property type="term" value="P:replication fork processing"/>
    <property type="evidence" value="ECO:0007669"/>
    <property type="project" value="TreeGrafter"/>
</dbReference>
<keyword evidence="5" id="KW-0067">ATP-binding</keyword>
<reference evidence="5 6" key="1">
    <citation type="submission" date="2018-08" db="EMBL/GenBank/DDBJ databases">
        <title>A genome reference for cultivated species of the human gut microbiota.</title>
        <authorList>
            <person name="Zou Y."/>
            <person name="Xue W."/>
            <person name="Luo G."/>
        </authorList>
    </citation>
    <scope>NUCLEOTIDE SEQUENCE [LARGE SCALE GENOMIC DNA]</scope>
    <source>
        <strain evidence="5 6">AF25-15</strain>
    </source>
</reference>
<dbReference type="CDD" id="cd00138">
    <property type="entry name" value="PLDc_SF"/>
    <property type="match status" value="1"/>
</dbReference>
<dbReference type="InterPro" id="IPR001650">
    <property type="entry name" value="Helicase_C-like"/>
</dbReference>
<keyword evidence="5" id="KW-0547">Nucleotide-binding</keyword>
<feature type="domain" description="Helicase ATP-binding" evidence="3">
    <location>
        <begin position="256"/>
        <end position="423"/>
    </location>
</feature>